<dbReference type="Proteomes" id="UP000479710">
    <property type="component" value="Unassembled WGS sequence"/>
</dbReference>
<keyword evidence="3" id="KW-1185">Reference proteome</keyword>
<name>A0A6G1CGK6_9ORYZ</name>
<proteinExistence type="predicted"/>
<evidence type="ECO:0000313" key="3">
    <source>
        <dbReference type="Proteomes" id="UP000479710"/>
    </source>
</evidence>
<comment type="caution">
    <text evidence="2">The sequence shown here is derived from an EMBL/GenBank/DDBJ whole genome shotgun (WGS) entry which is preliminary data.</text>
</comment>
<sequence length="123" mass="12621">MARAGLRLARAGCKPLFGPVVTWGRGEDGSVQGERADLGVGRRMPQRPRSSARQSEGGGGLSSAPAGAVHNARHGSACVALARMRYSHGDDGCPTFGVTWLARSGNGIAQGHAFVIGMARAPA</sequence>
<feature type="region of interest" description="Disordered" evidence="1">
    <location>
        <begin position="22"/>
        <end position="68"/>
    </location>
</feature>
<accession>A0A6G1CGK6</accession>
<evidence type="ECO:0000313" key="2">
    <source>
        <dbReference type="EMBL" id="KAF0899312.1"/>
    </source>
</evidence>
<dbReference type="AlphaFoldDB" id="A0A6G1CGK6"/>
<reference evidence="2 3" key="1">
    <citation type="submission" date="2019-11" db="EMBL/GenBank/DDBJ databases">
        <title>Whole genome sequence of Oryza granulata.</title>
        <authorList>
            <person name="Li W."/>
        </authorList>
    </citation>
    <scope>NUCLEOTIDE SEQUENCE [LARGE SCALE GENOMIC DNA]</scope>
    <source>
        <strain evidence="3">cv. Menghai</strain>
        <tissue evidence="2">Leaf</tissue>
    </source>
</reference>
<dbReference type="EMBL" id="SPHZ02000009">
    <property type="protein sequence ID" value="KAF0899312.1"/>
    <property type="molecule type" value="Genomic_DNA"/>
</dbReference>
<gene>
    <name evidence="2" type="ORF">E2562_018210</name>
</gene>
<protein>
    <submittedName>
        <fullName evidence="2">Uncharacterized protein</fullName>
    </submittedName>
</protein>
<organism evidence="2 3">
    <name type="scientific">Oryza meyeriana var. granulata</name>
    <dbReference type="NCBI Taxonomy" id="110450"/>
    <lineage>
        <taxon>Eukaryota</taxon>
        <taxon>Viridiplantae</taxon>
        <taxon>Streptophyta</taxon>
        <taxon>Embryophyta</taxon>
        <taxon>Tracheophyta</taxon>
        <taxon>Spermatophyta</taxon>
        <taxon>Magnoliopsida</taxon>
        <taxon>Liliopsida</taxon>
        <taxon>Poales</taxon>
        <taxon>Poaceae</taxon>
        <taxon>BOP clade</taxon>
        <taxon>Oryzoideae</taxon>
        <taxon>Oryzeae</taxon>
        <taxon>Oryzinae</taxon>
        <taxon>Oryza</taxon>
        <taxon>Oryza meyeriana</taxon>
    </lineage>
</organism>
<evidence type="ECO:0000256" key="1">
    <source>
        <dbReference type="SAM" id="MobiDB-lite"/>
    </source>
</evidence>